<evidence type="ECO:0000256" key="1">
    <source>
        <dbReference type="ARBA" id="ARBA00009437"/>
    </source>
</evidence>
<gene>
    <name evidence="6" type="ORF">GCM10025867_08760</name>
</gene>
<dbReference type="SUPFAM" id="SSF46785">
    <property type="entry name" value="Winged helix' DNA-binding domain"/>
    <property type="match status" value="1"/>
</dbReference>
<protein>
    <submittedName>
        <fullName evidence="6">Transcriptional regulator</fullName>
    </submittedName>
</protein>
<dbReference type="SUPFAM" id="SSF53850">
    <property type="entry name" value="Periplasmic binding protein-like II"/>
    <property type="match status" value="1"/>
</dbReference>
<dbReference type="InterPro" id="IPR036388">
    <property type="entry name" value="WH-like_DNA-bd_sf"/>
</dbReference>
<reference evidence="7" key="1">
    <citation type="journal article" date="2019" name="Int. J. Syst. Evol. Microbiol.">
        <title>The Global Catalogue of Microorganisms (GCM) 10K type strain sequencing project: providing services to taxonomists for standard genome sequencing and annotation.</title>
        <authorList>
            <consortium name="The Broad Institute Genomics Platform"/>
            <consortium name="The Broad Institute Genome Sequencing Center for Infectious Disease"/>
            <person name="Wu L."/>
            <person name="Ma J."/>
        </authorList>
    </citation>
    <scope>NUCLEOTIDE SEQUENCE [LARGE SCALE GENOMIC DNA]</scope>
    <source>
        <strain evidence="7">NBRC 108728</strain>
    </source>
</reference>
<feature type="domain" description="HTH lysR-type" evidence="5">
    <location>
        <begin position="7"/>
        <end position="64"/>
    </location>
</feature>
<dbReference type="Proteomes" id="UP001321486">
    <property type="component" value="Chromosome"/>
</dbReference>
<dbReference type="Gene3D" id="1.10.10.10">
    <property type="entry name" value="Winged helix-like DNA-binding domain superfamily/Winged helix DNA-binding domain"/>
    <property type="match status" value="1"/>
</dbReference>
<evidence type="ECO:0000313" key="7">
    <source>
        <dbReference type="Proteomes" id="UP001321486"/>
    </source>
</evidence>
<keyword evidence="4" id="KW-0804">Transcription</keyword>
<dbReference type="Pfam" id="PF00126">
    <property type="entry name" value="HTH_1"/>
    <property type="match status" value="1"/>
</dbReference>
<accession>A0ABM8GJS3</accession>
<name>A0ABM8GJS3_9MICO</name>
<evidence type="ECO:0000259" key="5">
    <source>
        <dbReference type="PROSITE" id="PS50931"/>
    </source>
</evidence>
<evidence type="ECO:0000256" key="2">
    <source>
        <dbReference type="ARBA" id="ARBA00023015"/>
    </source>
</evidence>
<dbReference type="PROSITE" id="PS50931">
    <property type="entry name" value="HTH_LYSR"/>
    <property type="match status" value="1"/>
</dbReference>
<dbReference type="InterPro" id="IPR036390">
    <property type="entry name" value="WH_DNA-bd_sf"/>
</dbReference>
<dbReference type="Gene3D" id="3.40.190.10">
    <property type="entry name" value="Periplasmic binding protein-like II"/>
    <property type="match status" value="2"/>
</dbReference>
<evidence type="ECO:0000256" key="3">
    <source>
        <dbReference type="ARBA" id="ARBA00023125"/>
    </source>
</evidence>
<sequence>MVRDEIPDLVTLQILQAIAETGTFRRAAVTVGMSQQAVSSRVRAAEASLGFALVDRTRKGSTLTTRGQLITEWSGDYLAAAHALALSVRTLRPEAAHVLTVAASQTISEQFVPGWMSTFRQRSGGDDQLRLTSGNSAFVIDQVRSGAAAVGLIETPEIPADLASATIRDDELVVVVAPSHPWARSKGSVTVEELAGEPLITRETGSGTRRTLEIALAETQPGLVLHEPAAVLATTSAIRAAVASGVGPAVLSTSTVQDDIARGLLLRVPVEGLTLSRPFTALWRTGTPLPPAAERFFTLLRE</sequence>
<comment type="similarity">
    <text evidence="1">Belongs to the LysR transcriptional regulatory family.</text>
</comment>
<proteinExistence type="inferred from homology"/>
<keyword evidence="2" id="KW-0805">Transcription regulation</keyword>
<dbReference type="PANTHER" id="PTHR30126">
    <property type="entry name" value="HTH-TYPE TRANSCRIPTIONAL REGULATOR"/>
    <property type="match status" value="1"/>
</dbReference>
<keyword evidence="7" id="KW-1185">Reference proteome</keyword>
<evidence type="ECO:0000313" key="6">
    <source>
        <dbReference type="EMBL" id="BDZ48635.1"/>
    </source>
</evidence>
<dbReference type="InterPro" id="IPR005119">
    <property type="entry name" value="LysR_subst-bd"/>
</dbReference>
<evidence type="ECO:0000256" key="4">
    <source>
        <dbReference type="ARBA" id="ARBA00023163"/>
    </source>
</evidence>
<dbReference type="Pfam" id="PF03466">
    <property type="entry name" value="LysR_substrate"/>
    <property type="match status" value="1"/>
</dbReference>
<organism evidence="6 7">
    <name type="scientific">Frondihabitans sucicola</name>
    <dbReference type="NCBI Taxonomy" id="1268041"/>
    <lineage>
        <taxon>Bacteria</taxon>
        <taxon>Bacillati</taxon>
        <taxon>Actinomycetota</taxon>
        <taxon>Actinomycetes</taxon>
        <taxon>Micrococcales</taxon>
        <taxon>Microbacteriaceae</taxon>
        <taxon>Frondihabitans</taxon>
    </lineage>
</organism>
<dbReference type="EMBL" id="AP027732">
    <property type="protein sequence ID" value="BDZ48635.1"/>
    <property type="molecule type" value="Genomic_DNA"/>
</dbReference>
<keyword evidence="3" id="KW-0238">DNA-binding</keyword>
<dbReference type="InterPro" id="IPR000847">
    <property type="entry name" value="LysR_HTH_N"/>
</dbReference>
<dbReference type="PANTHER" id="PTHR30126:SF39">
    <property type="entry name" value="HTH-TYPE TRANSCRIPTIONAL REGULATOR CYSL"/>
    <property type="match status" value="1"/>
</dbReference>